<evidence type="ECO:0000313" key="1">
    <source>
        <dbReference type="EMBL" id="MFD1311956.1"/>
    </source>
</evidence>
<protein>
    <submittedName>
        <fullName evidence="1">Uncharacterized protein</fullName>
    </submittedName>
</protein>
<organism evidence="1 2">
    <name type="scientific">Streptomyces kaempferi</name>
    <dbReference type="NCBI Taxonomy" id="333725"/>
    <lineage>
        <taxon>Bacteria</taxon>
        <taxon>Bacillati</taxon>
        <taxon>Actinomycetota</taxon>
        <taxon>Actinomycetes</taxon>
        <taxon>Kitasatosporales</taxon>
        <taxon>Streptomycetaceae</taxon>
        <taxon>Streptomyces</taxon>
    </lineage>
</organism>
<comment type="caution">
    <text evidence="1">The sequence shown here is derived from an EMBL/GenBank/DDBJ whole genome shotgun (WGS) entry which is preliminary data.</text>
</comment>
<dbReference type="Proteomes" id="UP001597058">
    <property type="component" value="Unassembled WGS sequence"/>
</dbReference>
<evidence type="ECO:0000313" key="2">
    <source>
        <dbReference type="Proteomes" id="UP001597058"/>
    </source>
</evidence>
<proteinExistence type="predicted"/>
<sequence>MTYIDPESRAKAEAHGYSYASEENIAAGYDLAGRVCRELHRAGLPANVERPGARSEPGVCVEVDSQGEYAGGVYVRWSAPELGEAGMRAVAEQQDRAAPEWKRYGEVVLLMQTAMIGILRLAGFSVVRAEEIDDVAEGDAYVHADTRSTL</sequence>
<dbReference type="RefSeq" id="WP_381243241.1">
    <property type="nucleotide sequence ID" value="NZ_JBHSKH010000151.1"/>
</dbReference>
<name>A0ABW3XSH3_9ACTN</name>
<gene>
    <name evidence="1" type="ORF">ACFQ5X_39945</name>
</gene>
<reference evidence="2" key="1">
    <citation type="journal article" date="2019" name="Int. J. Syst. Evol. Microbiol.">
        <title>The Global Catalogue of Microorganisms (GCM) 10K type strain sequencing project: providing services to taxonomists for standard genome sequencing and annotation.</title>
        <authorList>
            <consortium name="The Broad Institute Genomics Platform"/>
            <consortium name="The Broad Institute Genome Sequencing Center for Infectious Disease"/>
            <person name="Wu L."/>
            <person name="Ma J."/>
        </authorList>
    </citation>
    <scope>NUCLEOTIDE SEQUENCE [LARGE SCALE GENOMIC DNA]</scope>
    <source>
        <strain evidence="2">CGMCC 4.7020</strain>
    </source>
</reference>
<accession>A0ABW3XSH3</accession>
<dbReference type="EMBL" id="JBHTMM010000097">
    <property type="protein sequence ID" value="MFD1311956.1"/>
    <property type="molecule type" value="Genomic_DNA"/>
</dbReference>
<keyword evidence="2" id="KW-1185">Reference proteome</keyword>